<reference evidence="9" key="1">
    <citation type="journal article" date="2019" name="Int. J. Syst. Evol. Microbiol.">
        <title>The Global Catalogue of Microorganisms (GCM) 10K type strain sequencing project: providing services to taxonomists for standard genome sequencing and annotation.</title>
        <authorList>
            <consortium name="The Broad Institute Genomics Platform"/>
            <consortium name="The Broad Institute Genome Sequencing Center for Infectious Disease"/>
            <person name="Wu L."/>
            <person name="Ma J."/>
        </authorList>
    </citation>
    <scope>NUCLEOTIDE SEQUENCE [LARGE SCALE GENOMIC DNA]</scope>
    <source>
        <strain evidence="9">KCTC 32465</strain>
    </source>
</reference>
<keyword evidence="9" id="KW-1185">Reference proteome</keyword>
<dbReference type="Pfam" id="PF00892">
    <property type="entry name" value="EamA"/>
    <property type="match status" value="1"/>
</dbReference>
<feature type="transmembrane region" description="Helical" evidence="6">
    <location>
        <begin position="209"/>
        <end position="227"/>
    </location>
</feature>
<feature type="transmembrane region" description="Helical" evidence="6">
    <location>
        <begin position="264"/>
        <end position="284"/>
    </location>
</feature>
<dbReference type="InterPro" id="IPR000620">
    <property type="entry name" value="EamA_dom"/>
</dbReference>
<feature type="transmembrane region" description="Helical" evidence="6">
    <location>
        <begin position="37"/>
        <end position="54"/>
    </location>
</feature>
<dbReference type="Proteomes" id="UP000634455">
    <property type="component" value="Unassembled WGS sequence"/>
</dbReference>
<evidence type="ECO:0000259" key="7">
    <source>
        <dbReference type="Pfam" id="PF00892"/>
    </source>
</evidence>
<feature type="transmembrane region" description="Helical" evidence="6">
    <location>
        <begin position="182"/>
        <end position="203"/>
    </location>
</feature>
<dbReference type="SUPFAM" id="SSF103481">
    <property type="entry name" value="Multidrug resistance efflux transporter EmrE"/>
    <property type="match status" value="2"/>
</dbReference>
<comment type="similarity">
    <text evidence="2">Belongs to the drug/metabolite transporter (DMT) superfamily. 10 TMS drug/metabolite exporter (DME) (TC 2.A.7.3) family.</text>
</comment>
<comment type="caution">
    <text evidence="8">The sequence shown here is derived from an EMBL/GenBank/DDBJ whole genome shotgun (WGS) entry which is preliminary data.</text>
</comment>
<dbReference type="EMBL" id="BMZF01000006">
    <property type="protein sequence ID" value="GHA55829.1"/>
    <property type="molecule type" value="Genomic_DNA"/>
</dbReference>
<evidence type="ECO:0000256" key="2">
    <source>
        <dbReference type="ARBA" id="ARBA00009853"/>
    </source>
</evidence>
<keyword evidence="3 6" id="KW-0812">Transmembrane</keyword>
<dbReference type="RefSeq" id="WP_229802273.1">
    <property type="nucleotide sequence ID" value="NZ_BMZF01000006.1"/>
</dbReference>
<feature type="domain" description="EamA" evidence="7">
    <location>
        <begin position="6"/>
        <end position="138"/>
    </location>
</feature>
<dbReference type="PANTHER" id="PTHR22911">
    <property type="entry name" value="ACYL-MALONYL CONDENSING ENZYME-RELATED"/>
    <property type="match status" value="1"/>
</dbReference>
<evidence type="ECO:0000313" key="8">
    <source>
        <dbReference type="EMBL" id="GHA55829.1"/>
    </source>
</evidence>
<name>A0ABQ3D2U6_9RHOB</name>
<feature type="transmembrane region" description="Helical" evidence="6">
    <location>
        <begin position="98"/>
        <end position="115"/>
    </location>
</feature>
<evidence type="ECO:0000313" key="9">
    <source>
        <dbReference type="Proteomes" id="UP000634455"/>
    </source>
</evidence>
<keyword evidence="4 6" id="KW-1133">Transmembrane helix</keyword>
<keyword evidence="5 6" id="KW-0472">Membrane</keyword>
<accession>A0ABQ3D2U6</accession>
<feature type="transmembrane region" description="Helical" evidence="6">
    <location>
        <begin position="239"/>
        <end position="258"/>
    </location>
</feature>
<organism evidence="8 9">
    <name type="scientific">Paramylibacter ulvae</name>
    <dbReference type="NCBI Taxonomy" id="1651968"/>
    <lineage>
        <taxon>Bacteria</taxon>
        <taxon>Pseudomonadati</taxon>
        <taxon>Pseudomonadota</taxon>
        <taxon>Alphaproteobacteria</taxon>
        <taxon>Rhodobacterales</taxon>
        <taxon>Paracoccaceae</taxon>
        <taxon>Paramylibacter</taxon>
    </lineage>
</organism>
<proteinExistence type="inferred from homology"/>
<evidence type="ECO:0000256" key="3">
    <source>
        <dbReference type="ARBA" id="ARBA00022692"/>
    </source>
</evidence>
<dbReference type="InterPro" id="IPR037185">
    <property type="entry name" value="EmrE-like"/>
</dbReference>
<evidence type="ECO:0000256" key="5">
    <source>
        <dbReference type="ARBA" id="ARBA00023136"/>
    </source>
</evidence>
<evidence type="ECO:0000256" key="1">
    <source>
        <dbReference type="ARBA" id="ARBA00004141"/>
    </source>
</evidence>
<dbReference type="PANTHER" id="PTHR22911:SF6">
    <property type="entry name" value="SOLUTE CARRIER FAMILY 35 MEMBER G1"/>
    <property type="match status" value="1"/>
</dbReference>
<comment type="subcellular location">
    <subcellularLocation>
        <location evidence="1">Membrane</location>
        <topology evidence="1">Multi-pass membrane protein</topology>
    </subcellularLocation>
</comment>
<evidence type="ECO:0000256" key="4">
    <source>
        <dbReference type="ARBA" id="ARBA00022989"/>
    </source>
</evidence>
<gene>
    <name evidence="8" type="ORF">GCM10008927_21930</name>
</gene>
<feature type="transmembrane region" description="Helical" evidence="6">
    <location>
        <begin position="74"/>
        <end position="92"/>
    </location>
</feature>
<feature type="transmembrane region" description="Helical" evidence="6">
    <location>
        <begin position="148"/>
        <end position="170"/>
    </location>
</feature>
<evidence type="ECO:0000256" key="6">
    <source>
        <dbReference type="SAM" id="Phobius"/>
    </source>
</evidence>
<feature type="transmembrane region" description="Helical" evidence="6">
    <location>
        <begin position="122"/>
        <end position="142"/>
    </location>
</feature>
<protein>
    <submittedName>
        <fullName evidence="8">Permease</fullName>
    </submittedName>
</protein>
<sequence>MSIYNGIALRLLGALLITAMSAVVHHLAKTVPIGQIIFWRSAVAIIPIIIYMFLRGQFPAALKTKYPKMHFIRGLFGVLSMAFSFISLAYLPVANAQALAYMAPIMTLPLAAIMVGERISKIVIFATAIGFGGVVAMLWDALSFGTDGAIIGIAAGLGFAVTMAFVRVHIKTMTATEHPATIALSFALVSTLVGISTIPLGWITPDYDMYLWLIAAGILGGLAHIAGTEAVARAPISTLAPFDYTGIIWALTFDLLIFSQYPNALVLGGAAAITLAALMVVVLGNRQPKI</sequence>